<accession>A0A921FZQ4</accession>
<name>A0A921FZQ4_SPOPS</name>
<sequence>MFEVIYMKADYEPWWMFEDWEETIRSRHAFEDIELATAYSKKMIAELRKKHRREAMKKDCFYAFWSEDEINFCDGCDEDLQLYHGIILMKDGKPDAFYKANE</sequence>
<dbReference type="EMBL" id="DYWT01000202">
    <property type="protein sequence ID" value="HJF32604.1"/>
    <property type="molecule type" value="Genomic_DNA"/>
</dbReference>
<evidence type="ECO:0000313" key="2">
    <source>
        <dbReference type="Proteomes" id="UP000698173"/>
    </source>
</evidence>
<protein>
    <submittedName>
        <fullName evidence="1">DUF1033 family protein</fullName>
    </submittedName>
</protein>
<gene>
    <name evidence="1" type="ORF">K8V56_12625</name>
</gene>
<comment type="caution">
    <text evidence="1">The sequence shown here is derived from an EMBL/GenBank/DDBJ whole genome shotgun (WGS) entry which is preliminary data.</text>
</comment>
<dbReference type="Pfam" id="PF06279">
    <property type="entry name" value="DUF1033"/>
    <property type="match status" value="1"/>
</dbReference>
<dbReference type="InterPro" id="IPR010434">
    <property type="entry name" value="DUF1033"/>
</dbReference>
<dbReference type="Proteomes" id="UP000698173">
    <property type="component" value="Unassembled WGS sequence"/>
</dbReference>
<proteinExistence type="predicted"/>
<reference evidence="1" key="1">
    <citation type="journal article" date="2021" name="PeerJ">
        <title>Extensive microbial diversity within the chicken gut microbiome revealed by metagenomics and culture.</title>
        <authorList>
            <person name="Gilroy R."/>
            <person name="Ravi A."/>
            <person name="Getino M."/>
            <person name="Pursley I."/>
            <person name="Horton D.L."/>
            <person name="Alikhan N.F."/>
            <person name="Baker D."/>
            <person name="Gharbi K."/>
            <person name="Hall N."/>
            <person name="Watson M."/>
            <person name="Adriaenssens E.M."/>
            <person name="Foster-Nyarko E."/>
            <person name="Jarju S."/>
            <person name="Secka A."/>
            <person name="Antonio M."/>
            <person name="Oren A."/>
            <person name="Chaudhuri R.R."/>
            <person name="La Ragione R."/>
            <person name="Hildebrand F."/>
            <person name="Pallen M.J."/>
        </authorList>
    </citation>
    <scope>NUCLEOTIDE SEQUENCE</scope>
    <source>
        <strain evidence="1">CHK171-7178</strain>
    </source>
</reference>
<evidence type="ECO:0000313" key="1">
    <source>
        <dbReference type="EMBL" id="HJF32604.1"/>
    </source>
</evidence>
<reference evidence="1" key="2">
    <citation type="submission" date="2021-09" db="EMBL/GenBank/DDBJ databases">
        <authorList>
            <person name="Gilroy R."/>
        </authorList>
    </citation>
    <scope>NUCLEOTIDE SEQUENCE</scope>
    <source>
        <strain evidence="1">CHK171-7178</strain>
    </source>
</reference>
<organism evidence="1 2">
    <name type="scientific">Sporosarcina psychrophila</name>
    <name type="common">Bacillus psychrophilus</name>
    <dbReference type="NCBI Taxonomy" id="1476"/>
    <lineage>
        <taxon>Bacteria</taxon>
        <taxon>Bacillati</taxon>
        <taxon>Bacillota</taxon>
        <taxon>Bacilli</taxon>
        <taxon>Bacillales</taxon>
        <taxon>Caryophanaceae</taxon>
        <taxon>Sporosarcina</taxon>
    </lineage>
</organism>
<dbReference type="AlphaFoldDB" id="A0A921FZQ4"/>